<name>A0A4U2MUQ8_9BACI</name>
<proteinExistence type="predicted"/>
<dbReference type="RefSeq" id="WP_001244370.1">
    <property type="nucleotide sequence ID" value="NZ_SZOM01000119.1"/>
</dbReference>
<evidence type="ECO:0000313" key="1">
    <source>
        <dbReference type="EMBL" id="TKH15282.1"/>
    </source>
</evidence>
<protein>
    <submittedName>
        <fullName evidence="1">Uncharacterized protein</fullName>
    </submittedName>
</protein>
<evidence type="ECO:0000313" key="2">
    <source>
        <dbReference type="Proteomes" id="UP000306037"/>
    </source>
</evidence>
<gene>
    <name evidence="1" type="ORF">FC694_15585</name>
</gene>
<sequence>MRNIKELKKIARKNPGKYVVVSTSEDDNFEGVLLSRFLSREVVKAVSNSEGLFQDSNSDNLISKGIFLFDGTGVNFVFYEGIEVIRVYDSPMFEEDSKKMIGYFKDWLHAHS</sequence>
<comment type="caution">
    <text evidence="1">The sequence shown here is derived from an EMBL/GenBank/DDBJ whole genome shotgun (WGS) entry which is preliminary data.</text>
</comment>
<dbReference type="AlphaFoldDB" id="A0A4U2MUQ8"/>
<dbReference type="EMBL" id="SZOM01000119">
    <property type="protein sequence ID" value="TKH15282.1"/>
    <property type="molecule type" value="Genomic_DNA"/>
</dbReference>
<dbReference type="Proteomes" id="UP000306037">
    <property type="component" value="Unassembled WGS sequence"/>
</dbReference>
<reference evidence="1 2" key="1">
    <citation type="journal article" date="2019" name="Environ. Microbiol.">
        <title>An active ?-lactamase is a part of an orchestrated cell wall stress resistance network of Bacillus subtilis and related rhizosphere species.</title>
        <authorList>
            <person name="Bucher T."/>
            <person name="Keren-Paz A."/>
            <person name="Hausser J."/>
            <person name="Olender T."/>
            <person name="Cytryn E."/>
            <person name="Kolodkin-Gal I."/>
        </authorList>
    </citation>
    <scope>NUCLEOTIDE SEQUENCE [LARGE SCALE GENOMIC DNA]</scope>
    <source>
        <strain evidence="1 2">I71</strain>
    </source>
</reference>
<organism evidence="1 2">
    <name type="scientific">Bacillus wiedmannii</name>
    <dbReference type="NCBI Taxonomy" id="1890302"/>
    <lineage>
        <taxon>Bacteria</taxon>
        <taxon>Bacillati</taxon>
        <taxon>Bacillota</taxon>
        <taxon>Bacilli</taxon>
        <taxon>Bacillales</taxon>
        <taxon>Bacillaceae</taxon>
        <taxon>Bacillus</taxon>
        <taxon>Bacillus cereus group</taxon>
    </lineage>
</organism>
<accession>A0A4U2MUQ8</accession>